<dbReference type="InterPro" id="IPR011990">
    <property type="entry name" value="TPR-like_helical_dom_sf"/>
</dbReference>
<protein>
    <recommendedName>
        <fullName evidence="3">Pentatricopeptide repeat-containing protein</fullName>
    </recommendedName>
</protein>
<gene>
    <name evidence="1" type="ORF">IFM89_039921</name>
</gene>
<keyword evidence="2" id="KW-1185">Reference proteome</keyword>
<comment type="caution">
    <text evidence="1">The sequence shown here is derived from an EMBL/GenBank/DDBJ whole genome shotgun (WGS) entry which is preliminary data.</text>
</comment>
<reference evidence="1 2" key="1">
    <citation type="submission" date="2020-10" db="EMBL/GenBank/DDBJ databases">
        <title>The Coptis chinensis genome and diversification of protoberbering-type alkaloids.</title>
        <authorList>
            <person name="Wang B."/>
            <person name="Shu S."/>
            <person name="Song C."/>
            <person name="Liu Y."/>
        </authorList>
    </citation>
    <scope>NUCLEOTIDE SEQUENCE [LARGE SCALE GENOMIC DNA]</scope>
    <source>
        <strain evidence="1">HL-2020</strain>
        <tissue evidence="1">Leaf</tissue>
    </source>
</reference>
<accession>A0A835GSJ4</accession>
<dbReference type="OrthoDB" id="185373at2759"/>
<dbReference type="Proteomes" id="UP000631114">
    <property type="component" value="Unassembled WGS sequence"/>
</dbReference>
<organism evidence="1 2">
    <name type="scientific">Coptis chinensis</name>
    <dbReference type="NCBI Taxonomy" id="261450"/>
    <lineage>
        <taxon>Eukaryota</taxon>
        <taxon>Viridiplantae</taxon>
        <taxon>Streptophyta</taxon>
        <taxon>Embryophyta</taxon>
        <taxon>Tracheophyta</taxon>
        <taxon>Spermatophyta</taxon>
        <taxon>Magnoliopsida</taxon>
        <taxon>Ranunculales</taxon>
        <taxon>Ranunculaceae</taxon>
        <taxon>Coptidoideae</taxon>
        <taxon>Coptis</taxon>
    </lineage>
</organism>
<dbReference type="Gene3D" id="1.25.40.10">
    <property type="entry name" value="Tetratricopeptide repeat domain"/>
    <property type="match status" value="1"/>
</dbReference>
<dbReference type="AlphaFoldDB" id="A0A835GSJ4"/>
<evidence type="ECO:0000313" key="2">
    <source>
        <dbReference type="Proteomes" id="UP000631114"/>
    </source>
</evidence>
<evidence type="ECO:0000313" key="1">
    <source>
        <dbReference type="EMBL" id="KAF9586861.1"/>
    </source>
</evidence>
<evidence type="ECO:0008006" key="3">
    <source>
        <dbReference type="Google" id="ProtNLM"/>
    </source>
</evidence>
<proteinExistence type="predicted"/>
<sequence length="366" mass="40670">MEHQLFLCSNFTCSPSSLTTFPANFFVPHTNKKTFFYVKASKKQSKKTLSRILTTEAAVQGIERRALFARSTRLWPKSVLEALTGAITNNQWESALKPGYASLLYEKMVAEGLKPSIDVYTSLVSVYGLSGHFQEAFDQMLSFFVVNRTFVPWDFLGGNPNANPQEKVVDLVEAEVAPSGTRSYANVTKQKFGRNVDVRSPYPWMICHGEYPTICLLEEEVDKGLDYYASKQAEVHGEAVSGVMHNVAEVSNVEPRQMVEENEQIPPVEAILVTETQLVTEYDEVHAIEDDTLQRNGEFTSIGDALVQNIVVSSPSNPASHTPVRNNFELLDQDEPPDSDAIAAVEDRVPDSPTQEQVISEAAQIS</sequence>
<name>A0A835GSJ4_9MAGN</name>
<dbReference type="EMBL" id="JADFTS010000078">
    <property type="protein sequence ID" value="KAF9586861.1"/>
    <property type="molecule type" value="Genomic_DNA"/>
</dbReference>